<organism evidence="2 3">
    <name type="scientific">Undibacterium hunanense</name>
    <dbReference type="NCBI Taxonomy" id="2762292"/>
    <lineage>
        <taxon>Bacteria</taxon>
        <taxon>Pseudomonadati</taxon>
        <taxon>Pseudomonadota</taxon>
        <taxon>Betaproteobacteria</taxon>
        <taxon>Burkholderiales</taxon>
        <taxon>Oxalobacteraceae</taxon>
        <taxon>Undibacterium</taxon>
    </lineage>
</organism>
<proteinExistence type="predicted"/>
<dbReference type="RefSeq" id="WP_186945473.1">
    <property type="nucleotide sequence ID" value="NZ_JACOGF010000001.1"/>
</dbReference>
<dbReference type="Gene3D" id="1.10.390.20">
    <property type="match status" value="1"/>
</dbReference>
<keyword evidence="1" id="KW-1133">Transmembrane helix</keyword>
<keyword evidence="1" id="KW-0472">Membrane</keyword>
<evidence type="ECO:0000256" key="1">
    <source>
        <dbReference type="SAM" id="Phobius"/>
    </source>
</evidence>
<protein>
    <recommendedName>
        <fullName evidence="4">Peptidase MA superfamily protein</fullName>
    </recommendedName>
</protein>
<reference evidence="2 3" key="1">
    <citation type="submission" date="2020-08" db="EMBL/GenBank/DDBJ databases">
        <title>Novel species isolated from subtropical streams in China.</title>
        <authorList>
            <person name="Lu H."/>
        </authorList>
    </citation>
    <scope>NUCLEOTIDE SEQUENCE [LARGE SCALE GENOMIC DNA]</scope>
    <source>
        <strain evidence="2 3">CY18W</strain>
    </source>
</reference>
<dbReference type="SUPFAM" id="SSF55486">
    <property type="entry name" value="Metalloproteases ('zincins'), catalytic domain"/>
    <property type="match status" value="1"/>
</dbReference>
<dbReference type="EMBL" id="JACOGF010000001">
    <property type="protein sequence ID" value="MBC3916239.1"/>
    <property type="molecule type" value="Genomic_DNA"/>
</dbReference>
<name>A0ABR6ZKB7_9BURK</name>
<feature type="transmembrane region" description="Helical" evidence="1">
    <location>
        <begin position="15"/>
        <end position="32"/>
    </location>
</feature>
<sequence>MAKLEKTAKLNHRKFIISAGCIIFLLAIGILLNKPVFLKSVIAKYKSTDHFITLAEDSRIRYEKNAQEDAIALREILNASQRKVEVALNAHFEKPIEIYVCASQDTFNEYVFLSKNVRGAVYWGKLFLSPGAFGRGEESLAELTTHELTHYLFYTHLGEKAHINNIPIWFREGIAVYVADGGPAYTKYKDVSALMSSEEKEAYLSGNIDFWFTSANPADAVTKNGAANWLIYRVGASFVHYMHDSQPENFEKLMQLLLSGTEFPQALEVSYGKNSELLRKEFSQYLAKKDVLKES</sequence>
<evidence type="ECO:0008006" key="4">
    <source>
        <dbReference type="Google" id="ProtNLM"/>
    </source>
</evidence>
<accession>A0ABR6ZKB7</accession>
<gene>
    <name evidence="2" type="ORF">H8L32_01955</name>
</gene>
<evidence type="ECO:0000313" key="2">
    <source>
        <dbReference type="EMBL" id="MBC3916239.1"/>
    </source>
</evidence>
<dbReference type="Proteomes" id="UP000650424">
    <property type="component" value="Unassembled WGS sequence"/>
</dbReference>
<comment type="caution">
    <text evidence="2">The sequence shown here is derived from an EMBL/GenBank/DDBJ whole genome shotgun (WGS) entry which is preliminary data.</text>
</comment>
<evidence type="ECO:0000313" key="3">
    <source>
        <dbReference type="Proteomes" id="UP000650424"/>
    </source>
</evidence>
<keyword evidence="1" id="KW-0812">Transmembrane</keyword>
<keyword evidence="3" id="KW-1185">Reference proteome</keyword>